<dbReference type="AlphaFoldDB" id="A0A6N6VEL6"/>
<protein>
    <submittedName>
        <fullName evidence="1">Uncharacterized protein</fullName>
    </submittedName>
</protein>
<name>A0A6N6VEL6_9HYPH</name>
<evidence type="ECO:0000313" key="1">
    <source>
        <dbReference type="EMBL" id="KAB7738998.1"/>
    </source>
</evidence>
<dbReference type="Proteomes" id="UP000468901">
    <property type="component" value="Unassembled WGS sequence"/>
</dbReference>
<proteinExistence type="predicted"/>
<accession>A0A6N6VEL6</accession>
<keyword evidence="2" id="KW-1185">Reference proteome</keyword>
<dbReference type="EMBL" id="WESC01000014">
    <property type="protein sequence ID" value="KAB7738998.1"/>
    <property type="molecule type" value="Genomic_DNA"/>
</dbReference>
<gene>
    <name evidence="1" type="ORF">F2P47_14465</name>
</gene>
<dbReference type="RefSeq" id="WP_152217089.1">
    <property type="nucleotide sequence ID" value="NZ_WESC01000014.1"/>
</dbReference>
<dbReference type="SUPFAM" id="SSF75708">
    <property type="entry name" value="Chemotaxis phosphatase CheZ"/>
    <property type="match status" value="1"/>
</dbReference>
<organism evidence="1 2">
    <name type="scientific">Parvibaculum sedimenti</name>
    <dbReference type="NCBI Taxonomy" id="2608632"/>
    <lineage>
        <taxon>Bacteria</taxon>
        <taxon>Pseudomonadati</taxon>
        <taxon>Pseudomonadota</taxon>
        <taxon>Alphaproteobacteria</taxon>
        <taxon>Hyphomicrobiales</taxon>
        <taxon>Parvibaculaceae</taxon>
        <taxon>Parvibaculum</taxon>
    </lineage>
</organism>
<comment type="caution">
    <text evidence="1">The sequence shown here is derived from an EMBL/GenBank/DDBJ whole genome shotgun (WGS) entry which is preliminary data.</text>
</comment>
<evidence type="ECO:0000313" key="2">
    <source>
        <dbReference type="Proteomes" id="UP000468901"/>
    </source>
</evidence>
<dbReference type="Gene3D" id="1.10.287.500">
    <property type="entry name" value="Helix hairpin bin"/>
    <property type="match status" value="1"/>
</dbReference>
<sequence length="203" mass="22569">MMSEPADAQRDFDAPNDFDAIESAVMETPRGRWFLAEFARRTRAAETDRLLEAIERHTEAARNAKSSADLDALYRDLEDMRRSIVETQQDLAAVKPREGLVLRPVEPAQDAEAIAASAERATLDILAAVERLQDIGEQLRRQGANGDLCDEIETHARGIFMAASFQDITGQRTSKLVAALRYLEQRLNAILTHKRGKAAHAAD</sequence>
<reference evidence="1 2" key="1">
    <citation type="submission" date="2019-09" db="EMBL/GenBank/DDBJ databases">
        <title>Parvibaculum sedimenti sp. nov., isolated from sediment.</title>
        <authorList>
            <person name="Wang Y."/>
        </authorList>
    </citation>
    <scope>NUCLEOTIDE SEQUENCE [LARGE SCALE GENOMIC DNA]</scope>
    <source>
        <strain evidence="1 2">HXT-9</strain>
    </source>
</reference>